<feature type="transmembrane region" description="Helical" evidence="1">
    <location>
        <begin position="48"/>
        <end position="72"/>
    </location>
</feature>
<gene>
    <name evidence="2" type="ORF">SAMN04488028_10627</name>
</gene>
<evidence type="ECO:0000313" key="2">
    <source>
        <dbReference type="EMBL" id="SHK55930.1"/>
    </source>
</evidence>
<keyword evidence="1" id="KW-0472">Membrane</keyword>
<dbReference type="EMBL" id="FRAA01000006">
    <property type="protein sequence ID" value="SHK55930.1"/>
    <property type="molecule type" value="Genomic_DNA"/>
</dbReference>
<accession>A0A1M6TG41</accession>
<feature type="transmembrane region" description="Helical" evidence="1">
    <location>
        <begin position="108"/>
        <end position="125"/>
    </location>
</feature>
<organism evidence="2 3">
    <name type="scientific">Reichenbachiella agariperforans</name>
    <dbReference type="NCBI Taxonomy" id="156994"/>
    <lineage>
        <taxon>Bacteria</taxon>
        <taxon>Pseudomonadati</taxon>
        <taxon>Bacteroidota</taxon>
        <taxon>Cytophagia</taxon>
        <taxon>Cytophagales</taxon>
        <taxon>Reichenbachiellaceae</taxon>
        <taxon>Reichenbachiella</taxon>
    </lineage>
</organism>
<protein>
    <submittedName>
        <fullName evidence="2">Uncharacterized protein</fullName>
    </submittedName>
</protein>
<evidence type="ECO:0000256" key="1">
    <source>
        <dbReference type="SAM" id="Phobius"/>
    </source>
</evidence>
<dbReference type="Proteomes" id="UP000184474">
    <property type="component" value="Unassembled WGS sequence"/>
</dbReference>
<proteinExistence type="predicted"/>
<keyword evidence="1" id="KW-1133">Transmembrane helix</keyword>
<feature type="transmembrane region" description="Helical" evidence="1">
    <location>
        <begin position="78"/>
        <end position="96"/>
    </location>
</feature>
<sequence length="216" mass="25065">MTKISFDLWGLQLLEPMGFLLNMVMCLLSMFLYFRLKDEEISDFKKYWINFYWLFALSTFFGGFSHLMFNYFGMMGKIPGWLAGVLAISSIEMAVATQYEGRQNTLKNLVRAKAVIILLLLSINLQFTWVMIHTAIGLLFILGASSIHQVRMGASHYYLFLYSIGLMILTLPFRLGGIDLHLWFNRDDVSHVFMILSLILFYKGVKHRELVFKEAI</sequence>
<name>A0A1M6TG41_REIAG</name>
<keyword evidence="3" id="KW-1185">Reference proteome</keyword>
<dbReference type="AlphaFoldDB" id="A0A1M6TG41"/>
<dbReference type="InterPro" id="IPR054235">
    <property type="entry name" value="DUF6962"/>
</dbReference>
<reference evidence="3" key="1">
    <citation type="submission" date="2016-11" db="EMBL/GenBank/DDBJ databases">
        <authorList>
            <person name="Varghese N."/>
            <person name="Submissions S."/>
        </authorList>
    </citation>
    <scope>NUCLEOTIDE SEQUENCE [LARGE SCALE GENOMIC DNA]</scope>
    <source>
        <strain evidence="3">DSM 26134</strain>
    </source>
</reference>
<evidence type="ECO:0000313" key="3">
    <source>
        <dbReference type="Proteomes" id="UP000184474"/>
    </source>
</evidence>
<feature type="transmembrane region" description="Helical" evidence="1">
    <location>
        <begin position="17"/>
        <end position="36"/>
    </location>
</feature>
<keyword evidence="1" id="KW-0812">Transmembrane</keyword>
<feature type="transmembrane region" description="Helical" evidence="1">
    <location>
        <begin position="157"/>
        <end position="177"/>
    </location>
</feature>
<dbReference type="Pfam" id="PF22285">
    <property type="entry name" value="DUF6962"/>
    <property type="match status" value="1"/>
</dbReference>
<dbReference type="RefSeq" id="WP_073123639.1">
    <property type="nucleotide sequence ID" value="NZ_FRAA01000006.1"/>
</dbReference>